<proteinExistence type="inferred from homology"/>
<evidence type="ECO:0008006" key="5">
    <source>
        <dbReference type="Google" id="ProtNLM"/>
    </source>
</evidence>
<dbReference type="GO" id="GO:0033178">
    <property type="term" value="C:proton-transporting two-sector ATPase complex, catalytic domain"/>
    <property type="evidence" value="ECO:0007669"/>
    <property type="project" value="InterPro"/>
</dbReference>
<dbReference type="Pfam" id="PF01991">
    <property type="entry name" value="vATP-synt_E"/>
    <property type="match status" value="1"/>
</dbReference>
<evidence type="ECO:0000256" key="1">
    <source>
        <dbReference type="ARBA" id="ARBA00005901"/>
    </source>
</evidence>
<sequence>IKDKELFVRLIEEAIDALKTEDKVRLLVSPKDLSIIREVIEKNSRLKEKITEVNEIDCMGGILVETIDGMVSIDNTFDTRLEMLMPKILPEIGKKLFGVDKT</sequence>
<organism evidence="4">
    <name type="scientific">marine sediment metagenome</name>
    <dbReference type="NCBI Taxonomy" id="412755"/>
    <lineage>
        <taxon>unclassified sequences</taxon>
        <taxon>metagenomes</taxon>
        <taxon>ecological metagenomes</taxon>
    </lineage>
</organism>
<reference evidence="4" key="1">
    <citation type="journal article" date="2014" name="Front. Microbiol.">
        <title>High frequency of phylogenetically diverse reductive dehalogenase-homologous genes in deep subseafloor sedimentary metagenomes.</title>
        <authorList>
            <person name="Kawai M."/>
            <person name="Futagami T."/>
            <person name="Toyoda A."/>
            <person name="Takaki Y."/>
            <person name="Nishi S."/>
            <person name="Hori S."/>
            <person name="Arai W."/>
            <person name="Tsubouchi T."/>
            <person name="Morono Y."/>
            <person name="Uchiyama I."/>
            <person name="Ito T."/>
            <person name="Fujiyama A."/>
            <person name="Inagaki F."/>
            <person name="Takami H."/>
        </authorList>
    </citation>
    <scope>NUCLEOTIDE SEQUENCE</scope>
    <source>
        <strain evidence="4">Expedition CK06-06</strain>
    </source>
</reference>
<feature type="non-terminal residue" evidence="4">
    <location>
        <position position="1"/>
    </location>
</feature>
<dbReference type="EMBL" id="BARW01040722">
    <property type="protein sequence ID" value="GAJ19995.1"/>
    <property type="molecule type" value="Genomic_DNA"/>
</dbReference>
<evidence type="ECO:0000256" key="2">
    <source>
        <dbReference type="ARBA" id="ARBA00022448"/>
    </source>
</evidence>
<gene>
    <name evidence="4" type="ORF">S12H4_61377</name>
</gene>
<dbReference type="InterPro" id="IPR002842">
    <property type="entry name" value="ATPase_V1_Esu"/>
</dbReference>
<evidence type="ECO:0000313" key="4">
    <source>
        <dbReference type="EMBL" id="GAJ19995.1"/>
    </source>
</evidence>
<keyword evidence="2" id="KW-0813">Transport</keyword>
<comment type="caution">
    <text evidence="4">The sequence shown here is derived from an EMBL/GenBank/DDBJ whole genome shotgun (WGS) entry which is preliminary data.</text>
</comment>
<dbReference type="SUPFAM" id="SSF160527">
    <property type="entry name" value="V-type ATPase subunit E-like"/>
    <property type="match status" value="1"/>
</dbReference>
<dbReference type="AlphaFoldDB" id="X1W0D1"/>
<accession>X1W0D1</accession>
<protein>
    <recommendedName>
        <fullName evidence="5">V-type ATP synthase subunit E</fullName>
    </recommendedName>
</protein>
<dbReference type="GO" id="GO:0046961">
    <property type="term" value="F:proton-transporting ATPase activity, rotational mechanism"/>
    <property type="evidence" value="ECO:0007669"/>
    <property type="project" value="InterPro"/>
</dbReference>
<comment type="similarity">
    <text evidence="1">Belongs to the V-ATPase E subunit family.</text>
</comment>
<keyword evidence="3" id="KW-0406">Ion transport</keyword>
<name>X1W0D1_9ZZZZ</name>
<evidence type="ECO:0000256" key="3">
    <source>
        <dbReference type="ARBA" id="ARBA00023065"/>
    </source>
</evidence>
<dbReference type="InterPro" id="IPR038495">
    <property type="entry name" value="ATPase_E_C"/>
</dbReference>
<dbReference type="Gene3D" id="3.30.2320.30">
    <property type="entry name" value="ATP synthase, E subunit, C-terminal"/>
    <property type="match status" value="1"/>
</dbReference>